<dbReference type="Proteomes" id="UP000198916">
    <property type="component" value="Unassembled WGS sequence"/>
</dbReference>
<reference evidence="2" key="1">
    <citation type="submission" date="2016-10" db="EMBL/GenBank/DDBJ databases">
        <authorList>
            <person name="Varghese N."/>
            <person name="Submissions S."/>
        </authorList>
    </citation>
    <scope>NUCLEOTIDE SEQUENCE [LARGE SCALE GENOMIC DNA]</scope>
    <source>
        <strain evidence="2">Jip14</strain>
    </source>
</reference>
<protein>
    <submittedName>
        <fullName evidence="1">Uncharacterized protein</fullName>
    </submittedName>
</protein>
<sequence>MFILFLYMKFMFLITNFINLNFPISIQQFAPSAVILKEMHVTKAIHVWNVESL</sequence>
<keyword evidence="2" id="KW-1185">Reference proteome</keyword>
<dbReference type="AlphaFoldDB" id="A0A1H7NRZ8"/>
<name>A0A1H7NRZ8_9SPHI</name>
<evidence type="ECO:0000313" key="2">
    <source>
        <dbReference type="Proteomes" id="UP000198916"/>
    </source>
</evidence>
<organism evidence="1 2">
    <name type="scientific">Parapedobacter koreensis</name>
    <dbReference type="NCBI Taxonomy" id="332977"/>
    <lineage>
        <taxon>Bacteria</taxon>
        <taxon>Pseudomonadati</taxon>
        <taxon>Bacteroidota</taxon>
        <taxon>Sphingobacteriia</taxon>
        <taxon>Sphingobacteriales</taxon>
        <taxon>Sphingobacteriaceae</taxon>
        <taxon>Parapedobacter</taxon>
    </lineage>
</organism>
<dbReference type="STRING" id="332977.SAMN05421740_10479"/>
<evidence type="ECO:0000313" key="1">
    <source>
        <dbReference type="EMBL" id="SEL26104.1"/>
    </source>
</evidence>
<proteinExistence type="predicted"/>
<dbReference type="EMBL" id="FNZR01000004">
    <property type="protein sequence ID" value="SEL26104.1"/>
    <property type="molecule type" value="Genomic_DNA"/>
</dbReference>
<gene>
    <name evidence="1" type="ORF">SAMN05421740_10479</name>
</gene>
<accession>A0A1H7NRZ8</accession>